<dbReference type="EMBL" id="CM047737">
    <property type="protein sequence ID" value="KAJ0047641.1"/>
    <property type="molecule type" value="Genomic_DNA"/>
</dbReference>
<sequence length="533" mass="59968">MYHGSPLLLSLLGPLTVKRIEGQPHHLLCSFLFVLADVMSAMLLRAASQNLQAAYNQRWKSLELHELSKNSEIISSGDIAALVYLWNPFTIVACVRLSTSPVENLAIISSFYGACTGLPPLAAFGWVMATHLSLYPAILIIPLIFLLGYGPDAPPRKLFLQSRCSKGGDNPLSSTSCQQEELNQSMTFSWKPVIHFLLWISVWSVYVLILCGISVQNNGGLLEMFKSTYGFILTVEDLSSSMGVLWYFFAEVFEFFRNFFLIVFHVNILFMVLPLAIRLNHRPCFLAFVYIAISSMLKSYPSVVCVKFTGKNYFTWAFQFEIFLKGKELWGHIDGTDVAPTSGGDKSRGGVSSPSWAVLDARIMSWLLGSVEPHLITNLRAYCSAQSMWNYLKKVYHQDNDARCFQLEHAIAMFQHGSLSIQDYYSAFLTLWHEYTALVTADVPVVALLTIQNLHKTSQRDQFLMKLHPEYESVRSSLLNRSPVPSLDICFGELLREEQRLSTQAILEQSHDSSKTTTMAYLAFGGRGSPCDF</sequence>
<dbReference type="Proteomes" id="UP001163603">
    <property type="component" value="Chromosome 2"/>
</dbReference>
<proteinExistence type="predicted"/>
<evidence type="ECO:0000313" key="1">
    <source>
        <dbReference type="EMBL" id="KAJ0047641.1"/>
    </source>
</evidence>
<comment type="caution">
    <text evidence="1">The sequence shown here is derived from an EMBL/GenBank/DDBJ whole genome shotgun (WGS) entry which is preliminary data.</text>
</comment>
<reference evidence="2" key="1">
    <citation type="journal article" date="2023" name="G3 (Bethesda)">
        <title>Genome assembly and association tests identify interacting loci associated with vigor, precocity, and sex in interspecific pistachio rootstocks.</title>
        <authorList>
            <person name="Palmer W."/>
            <person name="Jacygrad E."/>
            <person name="Sagayaradj S."/>
            <person name="Cavanaugh K."/>
            <person name="Han R."/>
            <person name="Bertier L."/>
            <person name="Beede B."/>
            <person name="Kafkas S."/>
            <person name="Golino D."/>
            <person name="Preece J."/>
            <person name="Michelmore R."/>
        </authorList>
    </citation>
    <scope>NUCLEOTIDE SEQUENCE [LARGE SCALE GENOMIC DNA]</scope>
</reference>
<name>A0ACC0Z7Y9_9ROSI</name>
<gene>
    <name evidence="1" type="ORF">Pint_16058</name>
</gene>
<keyword evidence="2" id="KW-1185">Reference proteome</keyword>
<evidence type="ECO:0000313" key="2">
    <source>
        <dbReference type="Proteomes" id="UP001163603"/>
    </source>
</evidence>
<protein>
    <submittedName>
        <fullName evidence="1">Uncharacterized protein</fullName>
    </submittedName>
</protein>
<accession>A0ACC0Z7Y9</accession>
<organism evidence="1 2">
    <name type="scientific">Pistacia integerrima</name>
    <dbReference type="NCBI Taxonomy" id="434235"/>
    <lineage>
        <taxon>Eukaryota</taxon>
        <taxon>Viridiplantae</taxon>
        <taxon>Streptophyta</taxon>
        <taxon>Embryophyta</taxon>
        <taxon>Tracheophyta</taxon>
        <taxon>Spermatophyta</taxon>
        <taxon>Magnoliopsida</taxon>
        <taxon>eudicotyledons</taxon>
        <taxon>Gunneridae</taxon>
        <taxon>Pentapetalae</taxon>
        <taxon>rosids</taxon>
        <taxon>malvids</taxon>
        <taxon>Sapindales</taxon>
        <taxon>Anacardiaceae</taxon>
        <taxon>Pistacia</taxon>
    </lineage>
</organism>